<dbReference type="PANTHER" id="PTHR43289">
    <property type="entry name" value="MITOGEN-ACTIVATED PROTEIN KINASE KINASE KINASE 20-RELATED"/>
    <property type="match status" value="1"/>
</dbReference>
<feature type="domain" description="Protein kinase" evidence="7">
    <location>
        <begin position="269"/>
        <end position="534"/>
    </location>
</feature>
<evidence type="ECO:0000313" key="10">
    <source>
        <dbReference type="Proteomes" id="UP001595690"/>
    </source>
</evidence>
<evidence type="ECO:0000259" key="7">
    <source>
        <dbReference type="PROSITE" id="PS50011"/>
    </source>
</evidence>
<organism evidence="9 10">
    <name type="scientific">Lentzea rhizosphaerae</name>
    <dbReference type="NCBI Taxonomy" id="2041025"/>
    <lineage>
        <taxon>Bacteria</taxon>
        <taxon>Bacillati</taxon>
        <taxon>Actinomycetota</taxon>
        <taxon>Actinomycetes</taxon>
        <taxon>Pseudonocardiales</taxon>
        <taxon>Pseudonocardiaceae</taxon>
        <taxon>Lentzea</taxon>
    </lineage>
</organism>
<dbReference type="SMART" id="SM00255">
    <property type="entry name" value="TIR"/>
    <property type="match status" value="1"/>
</dbReference>
<feature type="domain" description="TIR" evidence="8">
    <location>
        <begin position="2"/>
        <end position="133"/>
    </location>
</feature>
<dbReference type="Gene3D" id="1.10.510.10">
    <property type="entry name" value="Transferase(Phosphotransferase) domain 1"/>
    <property type="match status" value="1"/>
</dbReference>
<dbReference type="SMART" id="SM00220">
    <property type="entry name" value="S_TKc"/>
    <property type="match status" value="1"/>
</dbReference>
<dbReference type="InterPro" id="IPR011009">
    <property type="entry name" value="Kinase-like_dom_sf"/>
</dbReference>
<keyword evidence="3" id="KW-0808">Transferase</keyword>
<dbReference type="Gene3D" id="2.130.10.10">
    <property type="entry name" value="YVTN repeat-like/Quinoprotein amine dehydrogenase"/>
    <property type="match status" value="1"/>
</dbReference>
<dbReference type="PROSITE" id="PS50104">
    <property type="entry name" value="TIR"/>
    <property type="match status" value="1"/>
</dbReference>
<dbReference type="Pfam" id="PF13676">
    <property type="entry name" value="TIR_2"/>
    <property type="match status" value="1"/>
</dbReference>
<protein>
    <recommendedName>
        <fullName evidence="1">non-specific serine/threonine protein kinase</fullName>
        <ecNumber evidence="1">2.7.11.1</ecNumber>
    </recommendedName>
</protein>
<dbReference type="Gene3D" id="3.40.50.10140">
    <property type="entry name" value="Toll/interleukin-1 receptor homology (TIR) domain"/>
    <property type="match status" value="1"/>
</dbReference>
<dbReference type="InterPro" id="IPR000157">
    <property type="entry name" value="TIR_dom"/>
</dbReference>
<dbReference type="EMBL" id="JBHRZI010000040">
    <property type="protein sequence ID" value="MFC3897704.1"/>
    <property type="molecule type" value="Genomic_DNA"/>
</dbReference>
<gene>
    <name evidence="9" type="ORF">ACFOWZ_40065</name>
</gene>
<sequence>MYQFDVFVSYASVDRAVVWPFVERLRADGLRVWFDEHSMAGGLPAMQQLSEGIEKSAHLVACLTDAYLLRPWTGYELQVSRYLDPSGRAGRTIPVLFDRLTLPLPAEISFLAQCDLTCTTTFEAEYRKIVGALRRPVPSAGADSLADACVAPFEHLDEPAVALFKTYQALRALLQHQVTDGGPTLEKLLRSGEVPAHLRASLATVQAFARERAEDVPVTGRTVAPALSALKVLAQWALPDDEPDPWAVIWDRLPEGGDGTRLVPGTTFTVRGPQLGRTGLGPRYAGHDLLRGEPVSVHFVDVPEDRDEAFFAEIARFTRFADAAVVSPVAAGPITIDDRRRCLYVIMPSIDGDSAQDLVRRSGPLPERAAHEVCLGIARALRAFHEADPPIVHGDITPANVIVGRLGVVRVVCVAREMADVPVDDLDGTSASRMDSFLFGSPEHRTGAPLTPQADLFALRAVLHFLLTGEYPTEDDVAASPLRDCTTAAAACEVLESQANGLPATTRLTTVTRRSRIPARRSQAPGFSLVHAVELQARNAWPLGGGRTLVQEMGSDTLAVVEGDDLLWRDSRPVPVRRTVVGEGGRVGVGGWDGAVRCFAGDEVATHQLDGTVGDLTFVGDDLVAGSWRRELIRLGQAGKWTELLATERGVHRIAANGERFAVSGLSGGLTLYSDTRMIADHPELDFVGDIAFAGSRLVVLTHDNELTSMRLDGTFTAREVKPGARGLLPSPARGTCLLLTDEQAWLIDDANRHLLHAALPARSRLVSAAPNSFTLSTSDGCAYWHDGVQRHVWPEALSAVLSWDGRQLAVTTPGTVELYEVAR</sequence>
<dbReference type="SUPFAM" id="SSF52200">
    <property type="entry name" value="Toll/Interleukin receptor TIR domain"/>
    <property type="match status" value="1"/>
</dbReference>
<evidence type="ECO:0000259" key="8">
    <source>
        <dbReference type="PROSITE" id="PS50104"/>
    </source>
</evidence>
<keyword evidence="5" id="KW-0418">Kinase</keyword>
<accession>A0ABV8C772</accession>
<dbReference type="InterPro" id="IPR008266">
    <property type="entry name" value="Tyr_kinase_AS"/>
</dbReference>
<dbReference type="InterPro" id="IPR000719">
    <property type="entry name" value="Prot_kinase_dom"/>
</dbReference>
<reference evidence="10" key="1">
    <citation type="journal article" date="2019" name="Int. J. Syst. Evol. Microbiol.">
        <title>The Global Catalogue of Microorganisms (GCM) 10K type strain sequencing project: providing services to taxonomists for standard genome sequencing and annotation.</title>
        <authorList>
            <consortium name="The Broad Institute Genomics Platform"/>
            <consortium name="The Broad Institute Genome Sequencing Center for Infectious Disease"/>
            <person name="Wu L."/>
            <person name="Ma J."/>
        </authorList>
    </citation>
    <scope>NUCLEOTIDE SEQUENCE [LARGE SCALE GENOMIC DNA]</scope>
    <source>
        <strain evidence="10">CGMCC 4.7405</strain>
    </source>
</reference>
<dbReference type="InterPro" id="IPR011044">
    <property type="entry name" value="Quino_amine_DH_bsu"/>
</dbReference>
<evidence type="ECO:0000256" key="6">
    <source>
        <dbReference type="ARBA" id="ARBA00022840"/>
    </source>
</evidence>
<dbReference type="RefSeq" id="WP_382379187.1">
    <property type="nucleotide sequence ID" value="NZ_JBHRZI010000040.1"/>
</dbReference>
<dbReference type="SUPFAM" id="SSF50969">
    <property type="entry name" value="YVTN repeat-like/Quinoprotein amine dehydrogenase"/>
    <property type="match status" value="1"/>
</dbReference>
<keyword evidence="2" id="KW-0723">Serine/threonine-protein kinase</keyword>
<dbReference type="PANTHER" id="PTHR43289:SF6">
    <property type="entry name" value="SERINE_THREONINE-PROTEIN KINASE NEKL-3"/>
    <property type="match status" value="1"/>
</dbReference>
<evidence type="ECO:0000256" key="4">
    <source>
        <dbReference type="ARBA" id="ARBA00022741"/>
    </source>
</evidence>
<evidence type="ECO:0000256" key="5">
    <source>
        <dbReference type="ARBA" id="ARBA00022777"/>
    </source>
</evidence>
<dbReference type="InterPro" id="IPR015943">
    <property type="entry name" value="WD40/YVTN_repeat-like_dom_sf"/>
</dbReference>
<evidence type="ECO:0000256" key="3">
    <source>
        <dbReference type="ARBA" id="ARBA00022679"/>
    </source>
</evidence>
<evidence type="ECO:0000313" key="9">
    <source>
        <dbReference type="EMBL" id="MFC3897704.1"/>
    </source>
</evidence>
<dbReference type="InterPro" id="IPR035897">
    <property type="entry name" value="Toll_tir_struct_dom_sf"/>
</dbReference>
<dbReference type="EC" id="2.7.11.1" evidence="1"/>
<comment type="caution">
    <text evidence="9">The sequence shown here is derived from an EMBL/GenBank/DDBJ whole genome shotgun (WGS) entry which is preliminary data.</text>
</comment>
<dbReference type="PROSITE" id="PS50011">
    <property type="entry name" value="PROTEIN_KINASE_DOM"/>
    <property type="match status" value="1"/>
</dbReference>
<keyword evidence="4" id="KW-0547">Nucleotide-binding</keyword>
<proteinExistence type="predicted"/>
<evidence type="ECO:0000256" key="2">
    <source>
        <dbReference type="ARBA" id="ARBA00022527"/>
    </source>
</evidence>
<name>A0ABV8C772_9PSEU</name>
<keyword evidence="10" id="KW-1185">Reference proteome</keyword>
<dbReference type="Pfam" id="PF00069">
    <property type="entry name" value="Pkinase"/>
    <property type="match status" value="1"/>
</dbReference>
<keyword evidence="6" id="KW-0067">ATP-binding</keyword>
<dbReference type="PROSITE" id="PS00109">
    <property type="entry name" value="PROTEIN_KINASE_TYR"/>
    <property type="match status" value="1"/>
</dbReference>
<dbReference type="Proteomes" id="UP001595690">
    <property type="component" value="Unassembled WGS sequence"/>
</dbReference>
<evidence type="ECO:0000256" key="1">
    <source>
        <dbReference type="ARBA" id="ARBA00012513"/>
    </source>
</evidence>
<dbReference type="SUPFAM" id="SSF56112">
    <property type="entry name" value="Protein kinase-like (PK-like)"/>
    <property type="match status" value="1"/>
</dbReference>